<dbReference type="EMBL" id="JABCKI010006210">
    <property type="protein sequence ID" value="KAG5634997.1"/>
    <property type="molecule type" value="Genomic_DNA"/>
</dbReference>
<dbReference type="OrthoDB" id="3199698at2759"/>
<reference evidence="1" key="1">
    <citation type="submission" date="2021-02" db="EMBL/GenBank/DDBJ databases">
        <authorList>
            <person name="Nieuwenhuis M."/>
            <person name="Van De Peppel L.J.J."/>
        </authorList>
    </citation>
    <scope>NUCLEOTIDE SEQUENCE</scope>
    <source>
        <strain evidence="1">D49</strain>
    </source>
</reference>
<name>A0A9P7FN05_9AGAR</name>
<evidence type="ECO:0000313" key="2">
    <source>
        <dbReference type="Proteomes" id="UP000717328"/>
    </source>
</evidence>
<sequence length="166" mass="18992">MLAHILVVVEYSRTPCDPEGYDIGETSLRPQQEPHDPLDYSPFPNCAAFELSEFLFVKAEMSAGKVDQLLNLLSNLYLDDPPPFIDHKHMYSLINSIKQGEVAWESFSVSYTGECPSTGPTPPWMLQKFKVWFQDPLQVLKNQISNLDFENQMDFAPKHLFNNGKH</sequence>
<comment type="caution">
    <text evidence="1">The sequence shown here is derived from an EMBL/GenBank/DDBJ whole genome shotgun (WGS) entry which is preliminary data.</text>
</comment>
<accession>A0A9P7FN05</accession>
<dbReference type="Pfam" id="PF18759">
    <property type="entry name" value="Plavaka"/>
    <property type="match status" value="1"/>
</dbReference>
<organism evidence="1 2">
    <name type="scientific">Sphagnurus paluster</name>
    <dbReference type="NCBI Taxonomy" id="117069"/>
    <lineage>
        <taxon>Eukaryota</taxon>
        <taxon>Fungi</taxon>
        <taxon>Dikarya</taxon>
        <taxon>Basidiomycota</taxon>
        <taxon>Agaricomycotina</taxon>
        <taxon>Agaricomycetes</taxon>
        <taxon>Agaricomycetidae</taxon>
        <taxon>Agaricales</taxon>
        <taxon>Tricholomatineae</taxon>
        <taxon>Lyophyllaceae</taxon>
        <taxon>Sphagnurus</taxon>
    </lineage>
</organism>
<gene>
    <name evidence="1" type="ORF">H0H81_012772</name>
</gene>
<dbReference type="AlphaFoldDB" id="A0A9P7FN05"/>
<dbReference type="InterPro" id="IPR041078">
    <property type="entry name" value="Plavaka"/>
</dbReference>
<protein>
    <submittedName>
        <fullName evidence="1">Uncharacterized protein</fullName>
    </submittedName>
</protein>
<evidence type="ECO:0000313" key="1">
    <source>
        <dbReference type="EMBL" id="KAG5634997.1"/>
    </source>
</evidence>
<proteinExistence type="predicted"/>
<keyword evidence="2" id="KW-1185">Reference proteome</keyword>
<dbReference type="Proteomes" id="UP000717328">
    <property type="component" value="Unassembled WGS sequence"/>
</dbReference>
<reference evidence="1" key="2">
    <citation type="submission" date="2021-10" db="EMBL/GenBank/DDBJ databases">
        <title>Phylogenomics reveals ancestral predisposition of the termite-cultivated fungus Termitomyces towards a domesticated lifestyle.</title>
        <authorList>
            <person name="Auxier B."/>
            <person name="Grum-Grzhimaylo A."/>
            <person name="Cardenas M.E."/>
            <person name="Lodge J.D."/>
            <person name="Laessoe T."/>
            <person name="Pedersen O."/>
            <person name="Smith M.E."/>
            <person name="Kuyper T.W."/>
            <person name="Franco-Molano E.A."/>
            <person name="Baroni T.J."/>
            <person name="Aanen D.K."/>
        </authorList>
    </citation>
    <scope>NUCLEOTIDE SEQUENCE</scope>
    <source>
        <strain evidence="1">D49</strain>
    </source>
</reference>